<feature type="domain" description="SLH" evidence="2">
    <location>
        <begin position="154"/>
        <end position="213"/>
    </location>
</feature>
<accession>A0ABM9CVB1</accession>
<sequence length="232" mass="24771">MELGKSKKITKYIVSSTMVVNAMAAPVAVFAANDKVDPALVPAAVQELLDKGILQGDHNGNVNLEGKLTRIQVAAILARALNLDVSKSGTVSFTDVSSDSWGLKYIASLQNLGIMVGDNGKFRPNAYLTKEELATILVRVTQTNIVGKGNNMGISDAGQVSDWAKGYVQAALEAGLIPSQDGKFDPKGQITRQQVAQVASNFTKNVKFEEYKSSINTLLDEGKKISNSDPTV</sequence>
<keyword evidence="4" id="KW-1185">Reference proteome</keyword>
<evidence type="ECO:0000313" key="4">
    <source>
        <dbReference type="Proteomes" id="UP000838686"/>
    </source>
</evidence>
<comment type="caution">
    <text evidence="3">The sequence shown here is derived from an EMBL/GenBank/DDBJ whole genome shotgun (WGS) entry which is preliminary data.</text>
</comment>
<name>A0ABM9CVB1_9BACL</name>
<dbReference type="EMBL" id="CAKMMF010000043">
    <property type="protein sequence ID" value="CAH1223749.1"/>
    <property type="molecule type" value="Genomic_DNA"/>
</dbReference>
<dbReference type="InterPro" id="IPR051465">
    <property type="entry name" value="Cell_Envelope_Struct_Comp"/>
</dbReference>
<dbReference type="InterPro" id="IPR001119">
    <property type="entry name" value="SLH_dom"/>
</dbReference>
<feature type="transmembrane region" description="Helical" evidence="1">
    <location>
        <begin position="12"/>
        <end position="32"/>
    </location>
</feature>
<dbReference type="Pfam" id="PF00395">
    <property type="entry name" value="SLH"/>
    <property type="match status" value="2"/>
</dbReference>
<dbReference type="PANTHER" id="PTHR43308">
    <property type="entry name" value="OUTER MEMBRANE PROTEIN ALPHA-RELATED"/>
    <property type="match status" value="1"/>
</dbReference>
<evidence type="ECO:0000256" key="1">
    <source>
        <dbReference type="SAM" id="Phobius"/>
    </source>
</evidence>
<evidence type="ECO:0000313" key="3">
    <source>
        <dbReference type="EMBL" id="CAH1223749.1"/>
    </source>
</evidence>
<reference evidence="3" key="1">
    <citation type="submission" date="2022-01" db="EMBL/GenBank/DDBJ databases">
        <authorList>
            <person name="Criscuolo A."/>
        </authorList>
    </citation>
    <scope>NUCLEOTIDE SEQUENCE</scope>
    <source>
        <strain evidence="3">CIP111893</strain>
    </source>
</reference>
<feature type="domain" description="SLH" evidence="2">
    <location>
        <begin position="27"/>
        <end position="88"/>
    </location>
</feature>
<keyword evidence="1" id="KW-1133">Transmembrane helix</keyword>
<dbReference type="Proteomes" id="UP000838686">
    <property type="component" value="Unassembled WGS sequence"/>
</dbReference>
<keyword evidence="1" id="KW-0812">Transmembrane</keyword>
<evidence type="ECO:0000259" key="2">
    <source>
        <dbReference type="PROSITE" id="PS51272"/>
    </source>
</evidence>
<dbReference type="PROSITE" id="PS51272">
    <property type="entry name" value="SLH"/>
    <property type="match status" value="3"/>
</dbReference>
<feature type="domain" description="SLH" evidence="2">
    <location>
        <begin position="89"/>
        <end position="151"/>
    </location>
</feature>
<gene>
    <name evidence="3" type="primary">sap</name>
    <name evidence="3" type="ORF">PAECIP111893_05038</name>
</gene>
<organism evidence="3 4">
    <name type="scientific">Paenibacillus plantiphilus</name>
    <dbReference type="NCBI Taxonomy" id="2905650"/>
    <lineage>
        <taxon>Bacteria</taxon>
        <taxon>Bacillati</taxon>
        <taxon>Bacillota</taxon>
        <taxon>Bacilli</taxon>
        <taxon>Bacillales</taxon>
        <taxon>Paenibacillaceae</taxon>
        <taxon>Paenibacillus</taxon>
    </lineage>
</organism>
<dbReference type="RefSeq" id="WP_236346853.1">
    <property type="nucleotide sequence ID" value="NZ_CAKMMF010000043.1"/>
</dbReference>
<proteinExistence type="predicted"/>
<protein>
    <submittedName>
        <fullName evidence="3">S-layer protein sap</fullName>
    </submittedName>
</protein>
<dbReference type="PANTHER" id="PTHR43308:SF5">
    <property type="entry name" value="S-LAYER PROTEIN _ PEPTIDOGLYCAN ENDO-BETA-N-ACETYLGLUCOSAMINIDASE"/>
    <property type="match status" value="1"/>
</dbReference>
<keyword evidence="1" id="KW-0472">Membrane</keyword>